<gene>
    <name evidence="1" type="ORF">PTRA_a0880</name>
</gene>
<dbReference type="Proteomes" id="UP000065261">
    <property type="component" value="Chromosome I"/>
</dbReference>
<dbReference type="EMBL" id="CP011034">
    <property type="protein sequence ID" value="ALS32180.1"/>
    <property type="molecule type" value="Genomic_DNA"/>
</dbReference>
<protein>
    <submittedName>
        <fullName evidence="1">Uncharacterized protein</fullName>
    </submittedName>
</protein>
<organism evidence="1">
    <name type="scientific">Pseudoalteromonas translucida KMM 520</name>
    <dbReference type="NCBI Taxonomy" id="1315283"/>
    <lineage>
        <taxon>Bacteria</taxon>
        <taxon>Pseudomonadati</taxon>
        <taxon>Pseudomonadota</taxon>
        <taxon>Gammaproteobacteria</taxon>
        <taxon>Alteromonadales</taxon>
        <taxon>Pseudoalteromonadaceae</taxon>
        <taxon>Pseudoalteromonas</taxon>
    </lineage>
</organism>
<dbReference type="AlphaFoldDB" id="A0A0U2MN51"/>
<name>A0A0U2MN51_9GAMM</name>
<dbReference type="PATRIC" id="fig|1315283.4.peg.777"/>
<proteinExistence type="predicted"/>
<evidence type="ECO:0000313" key="1">
    <source>
        <dbReference type="EMBL" id="ALS32180.1"/>
    </source>
</evidence>
<accession>A0A0U2MN51</accession>
<reference evidence="1 2" key="1">
    <citation type="submission" date="2015-03" db="EMBL/GenBank/DDBJ databases">
        <authorList>
            <person name="Murphy D."/>
        </authorList>
    </citation>
    <scope>NUCLEOTIDE SEQUENCE [LARGE SCALE GENOMIC DNA]</scope>
    <source>
        <strain evidence="1 2">KMM 520</strain>
    </source>
</reference>
<evidence type="ECO:0000313" key="2">
    <source>
        <dbReference type="Proteomes" id="UP000065261"/>
    </source>
</evidence>
<dbReference type="KEGG" id="ptn:PTRA_a0880"/>
<sequence length="44" mass="5197">MNIQGCLIAAFLFWATSLPPHTKYEKAYFPSFYCFLMRIYTPSK</sequence>